<sequence>MQFCTMVELEFPKYPLRFKSRENKRLVFDFVRKKYVLLQPEEWVRQHCLHYLVKDKGYPAGRMLVERELLVSGLRKRVDIAVCNPQGEIDLLVECKAPSVAITQEVFDQIARYNMRAKARYLMVTNGLLHIFCRMDYDSQQYVYLRELPPYSPPGNT</sequence>
<dbReference type="eggNOG" id="COG4096">
    <property type="taxonomic scope" value="Bacteria"/>
</dbReference>
<evidence type="ECO:0000313" key="2">
    <source>
        <dbReference type="EMBL" id="EAR15550.1"/>
    </source>
</evidence>
<dbReference type="Proteomes" id="UP000009049">
    <property type="component" value="Chromosome"/>
</dbReference>
<reference evidence="2 3" key="1">
    <citation type="journal article" date="2009" name="J. Bacteriol.">
        <title>Complete genome sequence of Robiginitalea biformata HTCC2501.</title>
        <authorList>
            <person name="Oh H.M."/>
            <person name="Giovannoni S.J."/>
            <person name="Lee K."/>
            <person name="Ferriera S."/>
            <person name="Johnson J."/>
            <person name="Cho J.C."/>
        </authorList>
    </citation>
    <scope>NUCLEOTIDE SEQUENCE [LARGE SCALE GENOMIC DNA]</scope>
    <source>
        <strain evidence="3">ATCC BAA-864 / HTCC2501 / KCTC 12146</strain>
    </source>
</reference>
<dbReference type="KEGG" id="rbi:RB2501_14519"/>
<organism evidence="2 3">
    <name type="scientific">Robiginitalea biformata (strain ATCC BAA-864 / DSM 15991 / KCTC 12146 / HTCC2501)</name>
    <dbReference type="NCBI Taxonomy" id="313596"/>
    <lineage>
        <taxon>Bacteria</taxon>
        <taxon>Pseudomonadati</taxon>
        <taxon>Bacteroidota</taxon>
        <taxon>Flavobacteriia</taxon>
        <taxon>Flavobacteriales</taxon>
        <taxon>Flavobacteriaceae</taxon>
        <taxon>Robiginitalea</taxon>
    </lineage>
</organism>
<dbReference type="Pfam" id="PF13588">
    <property type="entry name" value="HSDR_N_2"/>
    <property type="match status" value="1"/>
</dbReference>
<feature type="domain" description="Type I restriction enzyme R protein N-terminal" evidence="1">
    <location>
        <begin position="40"/>
        <end position="149"/>
    </location>
</feature>
<evidence type="ECO:0000259" key="1">
    <source>
        <dbReference type="Pfam" id="PF13588"/>
    </source>
</evidence>
<dbReference type="HOGENOM" id="CLU_115841_1_0_10"/>
<dbReference type="InterPro" id="IPR029464">
    <property type="entry name" value="HSDR_N"/>
</dbReference>
<protein>
    <recommendedName>
        <fullName evidence="1">Type I restriction enzyme R protein N-terminal domain-containing protein</fullName>
    </recommendedName>
</protein>
<dbReference type="AlphaFoldDB" id="A4CL01"/>
<dbReference type="EMBL" id="CP001712">
    <property type="protein sequence ID" value="EAR15550.1"/>
    <property type="molecule type" value="Genomic_DNA"/>
</dbReference>
<proteinExistence type="predicted"/>
<name>A4CL01_ROBBH</name>
<keyword evidence="3" id="KW-1185">Reference proteome</keyword>
<accession>A4CL01</accession>
<gene>
    <name evidence="2" type="ordered locus">RB2501_14519</name>
</gene>
<evidence type="ECO:0000313" key="3">
    <source>
        <dbReference type="Proteomes" id="UP000009049"/>
    </source>
</evidence>
<dbReference type="STRING" id="313596.RB2501_14519"/>